<protein>
    <recommendedName>
        <fullName evidence="2">Heterokaryon incompatibility domain-containing protein</fullName>
    </recommendedName>
</protein>
<dbReference type="AlphaFoldDB" id="W3X6U1"/>
<keyword evidence="1" id="KW-1133">Transmembrane helix</keyword>
<dbReference type="OMA" id="EREMHRW"/>
<feature type="transmembrane region" description="Helical" evidence="1">
    <location>
        <begin position="385"/>
        <end position="408"/>
    </location>
</feature>
<reference evidence="4" key="1">
    <citation type="journal article" date="2015" name="BMC Genomics">
        <title>Genomic and transcriptomic analysis of the endophytic fungus Pestalotiopsis fici reveals its lifestyle and high potential for synthesis of natural products.</title>
        <authorList>
            <person name="Wang X."/>
            <person name="Zhang X."/>
            <person name="Liu L."/>
            <person name="Xiang M."/>
            <person name="Wang W."/>
            <person name="Sun X."/>
            <person name="Che Y."/>
            <person name="Guo L."/>
            <person name="Liu G."/>
            <person name="Guo L."/>
            <person name="Wang C."/>
            <person name="Yin W.B."/>
            <person name="Stadler M."/>
            <person name="Zhang X."/>
            <person name="Liu X."/>
        </authorList>
    </citation>
    <scope>NUCLEOTIDE SEQUENCE [LARGE SCALE GENOMIC DNA]</scope>
    <source>
        <strain evidence="4">W106-1 / CGMCC3.15140</strain>
    </source>
</reference>
<dbReference type="Pfam" id="PF06985">
    <property type="entry name" value="HET"/>
    <property type="match status" value="1"/>
</dbReference>
<dbReference type="PANTHER" id="PTHR24148">
    <property type="entry name" value="ANKYRIN REPEAT DOMAIN-CONTAINING PROTEIN 39 HOMOLOG-RELATED"/>
    <property type="match status" value="1"/>
</dbReference>
<evidence type="ECO:0000256" key="1">
    <source>
        <dbReference type="SAM" id="Phobius"/>
    </source>
</evidence>
<dbReference type="KEGG" id="pfy:PFICI_06124"/>
<dbReference type="InterPro" id="IPR010730">
    <property type="entry name" value="HET"/>
</dbReference>
<accession>W3X6U1</accession>
<dbReference type="OrthoDB" id="3557394at2759"/>
<evidence type="ECO:0000259" key="2">
    <source>
        <dbReference type="Pfam" id="PF06985"/>
    </source>
</evidence>
<feature type="domain" description="Heterokaryon incompatibility" evidence="2">
    <location>
        <begin position="49"/>
        <end position="183"/>
    </location>
</feature>
<keyword evidence="1" id="KW-0472">Membrane</keyword>
<dbReference type="HOGENOM" id="CLU_678174_0_0_1"/>
<dbReference type="RefSeq" id="XP_007832896.1">
    <property type="nucleotide sequence ID" value="XM_007834705.1"/>
</dbReference>
<organism evidence="3 4">
    <name type="scientific">Pestalotiopsis fici (strain W106-1 / CGMCC3.15140)</name>
    <dbReference type="NCBI Taxonomy" id="1229662"/>
    <lineage>
        <taxon>Eukaryota</taxon>
        <taxon>Fungi</taxon>
        <taxon>Dikarya</taxon>
        <taxon>Ascomycota</taxon>
        <taxon>Pezizomycotina</taxon>
        <taxon>Sordariomycetes</taxon>
        <taxon>Xylariomycetidae</taxon>
        <taxon>Amphisphaeriales</taxon>
        <taxon>Sporocadaceae</taxon>
        <taxon>Pestalotiopsis</taxon>
    </lineage>
</organism>
<dbReference type="GeneID" id="19271137"/>
<sequence length="413" mass="47138">MSATFLSPPFNYQSRIDSAWLRLLQPIEISQKRLSFRIIQLRRTAVPDYTAVSYTWGDQSPSEVIYLNGQKFNVRPNLWSCLYYLGRAQQTSPVGYLWVDAICINQSDDVEKTAQVRVMDQTYRDAAFVSIWLGLVSLPDHVTVENINNAPIKTLDTDLFDWQDSMIDVSNRSYWSRVWVIQEFLLARHIRLHCSNWSIDGDEFSDILCREAGIDHLSDDPLPKASRQARSNIDAHGALPLILGRHVDKHPDFLQPLHRLITEHRKSMCGDPRDKLSKDHVLIITLAHLTQFGPLVSSLRDQETITPRSDDLFEGLGVGSLAQRKRLLHRSSKLDYVGQFSSEQLSRILESQDELEPYEASVEPDEEAGIDAPWAGEARLRAMEAWSNTVTGTITLVIIGLVLGYFNYVKEWK</sequence>
<dbReference type="InParanoid" id="W3X6U1"/>
<dbReference type="PANTHER" id="PTHR24148:SF64">
    <property type="entry name" value="HETEROKARYON INCOMPATIBILITY DOMAIN-CONTAINING PROTEIN"/>
    <property type="match status" value="1"/>
</dbReference>
<gene>
    <name evidence="3" type="ORF">PFICI_06124</name>
</gene>
<proteinExistence type="predicted"/>
<dbReference type="eggNOG" id="ENOG502T3C9">
    <property type="taxonomic scope" value="Eukaryota"/>
</dbReference>
<dbReference type="InterPro" id="IPR052895">
    <property type="entry name" value="HetReg/Transcr_Mod"/>
</dbReference>
<keyword evidence="4" id="KW-1185">Reference proteome</keyword>
<evidence type="ECO:0000313" key="3">
    <source>
        <dbReference type="EMBL" id="ETS81122.1"/>
    </source>
</evidence>
<dbReference type="Proteomes" id="UP000030651">
    <property type="component" value="Unassembled WGS sequence"/>
</dbReference>
<dbReference type="EMBL" id="KI912112">
    <property type="protein sequence ID" value="ETS81122.1"/>
    <property type="molecule type" value="Genomic_DNA"/>
</dbReference>
<keyword evidence="1" id="KW-0812">Transmembrane</keyword>
<evidence type="ECO:0000313" key="4">
    <source>
        <dbReference type="Proteomes" id="UP000030651"/>
    </source>
</evidence>
<name>W3X6U1_PESFW</name>